<evidence type="ECO:0000256" key="15">
    <source>
        <dbReference type="SAM" id="MobiDB-lite"/>
    </source>
</evidence>
<comment type="similarity">
    <text evidence="3 14">Belongs to the PIGG/PIGN/PIGO family. PIGN subfamily.</text>
</comment>
<keyword evidence="9 14" id="KW-1133">Transmembrane helix</keyword>
<dbReference type="STRING" id="341454.A0A4V3SJ62"/>
<dbReference type="InterPro" id="IPR007070">
    <property type="entry name" value="GPI_EtnP_transferase_1"/>
</dbReference>
<feature type="transmembrane region" description="Helical" evidence="14">
    <location>
        <begin position="837"/>
        <end position="856"/>
    </location>
</feature>
<dbReference type="GO" id="GO:0051377">
    <property type="term" value="F:mannose-ethanolamine phosphotransferase activity"/>
    <property type="evidence" value="ECO:0007669"/>
    <property type="project" value="UniProtKB-UniRule"/>
</dbReference>
<evidence type="ECO:0000256" key="9">
    <source>
        <dbReference type="ARBA" id="ARBA00022989"/>
    </source>
</evidence>
<feature type="transmembrane region" description="Helical" evidence="14">
    <location>
        <begin position="454"/>
        <end position="479"/>
    </location>
</feature>
<keyword evidence="5 14" id="KW-0337">GPI-anchor biosynthesis</keyword>
<evidence type="ECO:0000313" key="18">
    <source>
        <dbReference type="Proteomes" id="UP000298138"/>
    </source>
</evidence>
<evidence type="ECO:0000256" key="5">
    <source>
        <dbReference type="ARBA" id="ARBA00022502"/>
    </source>
</evidence>
<keyword evidence="10 14" id="KW-0472">Membrane</keyword>
<keyword evidence="18" id="KW-1185">Reference proteome</keyword>
<dbReference type="InterPro" id="IPR037671">
    <property type="entry name" value="PIGN_N"/>
</dbReference>
<feature type="transmembrane region" description="Helical" evidence="14">
    <location>
        <begin position="901"/>
        <end position="921"/>
    </location>
</feature>
<dbReference type="UniPathway" id="UPA00196"/>
<sequence length="1021" mass="113707">MARLGRLGFLAVGVVFHLIYIYSIFDIYFVSPIVHGMQPYSVDAPAPAKRLFLVVGDGLRADKCFQQHPDPDEPSKIRYLAPFVRSKALEEGTFGISHTRVPTESRPGHVALIAGLYEDVSAVTTGWKLNPVNFDSVFNRSRHTWSWGSPDILLMFKEGASDPSRVDAWTYDEEMEDFTQDATNLDIWVFDRVQEFFESAKTNATLNELLHQDKLVFFLHLLGLDTTGHSYRPYSPEYLRNIKIVDEGLRKVNELVNEFYGNDGKTAWVFTADHGMSDWGSHGDGHPDNTRTPLVAWGAGVKKPINTKIYPSSARTGHEDGVSSDWGLESVRRVDVAQADVAALMAYLVGVEFPVNSVGELPLDYVSADPEAQALAAWTNARQILEMYRVKEAHKKNTQLRYKPFAPLSNLERNFLEIETLLKMKAYYTSIEKAQILIKNGLEGLRYLQTYDWMFLRTLITLGYLGWIAFALTTVLDIFVLHSTIDARRTISSNIFFTSILIALYSMFVIQRSRITYYPYAFFPVVFWEEVYARRRTVAKGVRQIVSGVKAGWVKLFLQAIGGIALLEAIVSGYLHRDIFSWCYLLATTWPLFYGKKFVVQNVWLVVGWFACCMAMSTFTMLDAVKQESELQILAGGVIMFVVGIYSIASTQKGSMVTEPAAPVVNGTSVGAPRKATNSRSRTILGAQVGLIGLAMFVTSSSVRSLQAKQGLPAGNQLVGWLVLISSLIIPLIPHKPAVPTLLLLFLTFSPTFILLTISYEGLFFNAFTLLLYLWTSLESRIPNRTFLDSLRTSLFFFFLLQSGFFSTGNIASISSFSLDSVYRLIPIFSPFAMTVLLLYKILVPFVMISAALAALNGRRDQNLASSSSTTGVTPKVITARRQLPSKLRHLVTAGSDDGKAIFMLATAVSDVLTLNFFWMVKDEGSWLEIGSTISNFCIGGLLGVFITGLELGAGVFSGGSKRDEGKHLADREKENRLVNEVEKKVPQKDGLWLKLGDEDAQGPVVATGSPVRRSKRRSGK</sequence>
<evidence type="ECO:0000256" key="12">
    <source>
        <dbReference type="ARBA" id="ARBA00023316"/>
    </source>
</evidence>
<dbReference type="InParanoid" id="A0A4V3SJ62"/>
<keyword evidence="11" id="KW-0325">Glycoprotein</keyword>
<dbReference type="GO" id="GO:0005789">
    <property type="term" value="C:endoplasmic reticulum membrane"/>
    <property type="evidence" value="ECO:0007669"/>
    <property type="project" value="UniProtKB-SubCell"/>
</dbReference>
<comment type="pathway">
    <text evidence="2 14">Glycolipid biosynthesis; glycosylphosphatidylinositol-anchor biosynthesis.</text>
</comment>
<dbReference type="AlphaFoldDB" id="A0A4V3SJ62"/>
<feature type="transmembrane region" description="Helical" evidence="14">
    <location>
        <begin position="795"/>
        <end position="817"/>
    </location>
</feature>
<keyword evidence="8 14" id="KW-0256">Endoplasmic reticulum</keyword>
<dbReference type="EC" id="2.-.-.-" evidence="14"/>
<feature type="transmembrane region" description="Helical" evidence="14">
    <location>
        <begin position="553"/>
        <end position="575"/>
    </location>
</feature>
<dbReference type="FunCoup" id="A0A4V3SJ62">
    <property type="interactions" value="480"/>
</dbReference>
<dbReference type="CDD" id="cd16020">
    <property type="entry name" value="GPI_EPT_1"/>
    <property type="match status" value="1"/>
</dbReference>
<feature type="transmembrane region" description="Helical" evidence="14">
    <location>
        <begin position="753"/>
        <end position="775"/>
    </location>
</feature>
<dbReference type="Proteomes" id="UP000298138">
    <property type="component" value="Unassembled WGS sequence"/>
</dbReference>
<evidence type="ECO:0000256" key="13">
    <source>
        <dbReference type="ARBA" id="ARBA00024850"/>
    </source>
</evidence>
<dbReference type="InterPro" id="IPR002591">
    <property type="entry name" value="Phosphodiest/P_Trfase"/>
</dbReference>
<evidence type="ECO:0000256" key="8">
    <source>
        <dbReference type="ARBA" id="ARBA00022824"/>
    </source>
</evidence>
<dbReference type="PANTHER" id="PTHR12250:SF0">
    <property type="entry name" value="GPI ETHANOLAMINE PHOSPHATE TRANSFERASE 1"/>
    <property type="match status" value="1"/>
</dbReference>
<evidence type="ECO:0000256" key="2">
    <source>
        <dbReference type="ARBA" id="ARBA00004687"/>
    </source>
</evidence>
<feature type="transmembrane region" description="Helical" evidence="14">
    <location>
        <begin position="933"/>
        <end position="957"/>
    </location>
</feature>
<feature type="region of interest" description="Disordered" evidence="15">
    <location>
        <begin position="1002"/>
        <end position="1021"/>
    </location>
</feature>
<evidence type="ECO:0000256" key="4">
    <source>
        <dbReference type="ARBA" id="ARBA00020831"/>
    </source>
</evidence>
<comment type="function">
    <text evidence="13 14">Ethanolamine phosphate transferase involved in glycosylphosphatidylinositol-anchor biosynthesis. Transfers ethanolamine phosphate to the first alpha-1,4-linked mannose of the glycosylphosphatidylinositol precursor of GPI-anchor.</text>
</comment>
<feature type="transmembrane region" description="Helical" evidence="14">
    <location>
        <begin position="684"/>
        <end position="703"/>
    </location>
</feature>
<dbReference type="OrthoDB" id="2748310at2759"/>
<accession>A0A4V3SJ62</accession>
<dbReference type="InterPro" id="IPR017850">
    <property type="entry name" value="Alkaline_phosphatase_core_sf"/>
</dbReference>
<comment type="subcellular location">
    <subcellularLocation>
        <location evidence="1 14">Endoplasmic reticulum membrane</location>
        <topology evidence="1 14">Multi-pass membrane protein</topology>
    </subcellularLocation>
</comment>
<feature type="transmembrane region" description="Helical" evidence="14">
    <location>
        <begin position="517"/>
        <end position="533"/>
    </location>
</feature>
<dbReference type="GO" id="GO:0006506">
    <property type="term" value="P:GPI anchor biosynthetic process"/>
    <property type="evidence" value="ECO:0007669"/>
    <property type="project" value="UniProtKB-UniPathway"/>
</dbReference>
<evidence type="ECO:0000256" key="11">
    <source>
        <dbReference type="ARBA" id="ARBA00023180"/>
    </source>
</evidence>
<dbReference type="InterPro" id="IPR017852">
    <property type="entry name" value="GPI_EtnP_transferase_1_C"/>
</dbReference>
<dbReference type="GO" id="GO:0071555">
    <property type="term" value="P:cell wall organization"/>
    <property type="evidence" value="ECO:0007669"/>
    <property type="project" value="UniProtKB-KW"/>
</dbReference>
<evidence type="ECO:0000259" key="16">
    <source>
        <dbReference type="Pfam" id="PF04987"/>
    </source>
</evidence>
<dbReference type="Pfam" id="PF04987">
    <property type="entry name" value="PigN"/>
    <property type="match status" value="1"/>
</dbReference>
<protein>
    <recommendedName>
        <fullName evidence="4 14">GPI ethanolamine phosphate transferase 1</fullName>
        <ecNumber evidence="14">2.-.-.-</ecNumber>
    </recommendedName>
</protein>
<feature type="transmembrane region" description="Helical" evidence="14">
    <location>
        <begin position="631"/>
        <end position="649"/>
    </location>
</feature>
<dbReference type="FunFam" id="3.40.720.10:FF:000015">
    <property type="entry name" value="GPI ethanolamine phosphate transferase 1"/>
    <property type="match status" value="1"/>
</dbReference>
<gene>
    <name evidence="17" type="ORF">EX30DRAFT_362398</name>
</gene>
<feature type="transmembrane region" description="Helical" evidence="14">
    <location>
        <begin position="7"/>
        <end position="30"/>
    </location>
</feature>
<evidence type="ECO:0000256" key="1">
    <source>
        <dbReference type="ARBA" id="ARBA00004477"/>
    </source>
</evidence>
<dbReference type="SUPFAM" id="SSF53649">
    <property type="entry name" value="Alkaline phosphatase-like"/>
    <property type="match status" value="1"/>
</dbReference>
<dbReference type="Gene3D" id="3.40.720.10">
    <property type="entry name" value="Alkaline Phosphatase, subunit A"/>
    <property type="match status" value="1"/>
</dbReference>
<organism evidence="17 18">
    <name type="scientific">Ascodesmis nigricans</name>
    <dbReference type="NCBI Taxonomy" id="341454"/>
    <lineage>
        <taxon>Eukaryota</taxon>
        <taxon>Fungi</taxon>
        <taxon>Dikarya</taxon>
        <taxon>Ascomycota</taxon>
        <taxon>Pezizomycotina</taxon>
        <taxon>Pezizomycetes</taxon>
        <taxon>Pezizales</taxon>
        <taxon>Ascodesmidaceae</taxon>
        <taxon>Ascodesmis</taxon>
    </lineage>
</organism>
<keyword evidence="12" id="KW-0961">Cell wall biogenesis/degradation</keyword>
<dbReference type="PANTHER" id="PTHR12250">
    <property type="entry name" value="PHOSPHATIDYLINOSITOL GLYCAN, CLASS N"/>
    <property type="match status" value="1"/>
</dbReference>
<feature type="transmembrane region" description="Helical" evidence="14">
    <location>
        <begin position="491"/>
        <end position="511"/>
    </location>
</feature>
<dbReference type="EMBL" id="ML220114">
    <property type="protein sequence ID" value="TGZ82765.1"/>
    <property type="molecule type" value="Genomic_DNA"/>
</dbReference>
<keyword evidence="6 14" id="KW-0808">Transferase</keyword>
<keyword evidence="7 14" id="KW-0812">Transmembrane</keyword>
<name>A0A4V3SJ62_9PEZI</name>
<evidence type="ECO:0000256" key="14">
    <source>
        <dbReference type="RuleBase" id="RU367138"/>
    </source>
</evidence>
<evidence type="ECO:0000256" key="10">
    <source>
        <dbReference type="ARBA" id="ARBA00023136"/>
    </source>
</evidence>
<proteinExistence type="inferred from homology"/>
<reference evidence="17 18" key="1">
    <citation type="submission" date="2019-04" db="EMBL/GenBank/DDBJ databases">
        <title>Comparative genomics and transcriptomics to analyze fruiting body development in filamentous ascomycetes.</title>
        <authorList>
            <consortium name="DOE Joint Genome Institute"/>
            <person name="Lutkenhaus R."/>
            <person name="Traeger S."/>
            <person name="Breuer J."/>
            <person name="Kuo A."/>
            <person name="Lipzen A."/>
            <person name="Pangilinan J."/>
            <person name="Dilworth D."/>
            <person name="Sandor L."/>
            <person name="Poggeler S."/>
            <person name="Barry K."/>
            <person name="Grigoriev I.V."/>
            <person name="Nowrousian M."/>
        </authorList>
    </citation>
    <scope>NUCLEOTIDE SEQUENCE [LARGE SCALE GENOMIC DNA]</scope>
    <source>
        <strain evidence="17 18">CBS 389.68</strain>
    </source>
</reference>
<evidence type="ECO:0000256" key="6">
    <source>
        <dbReference type="ARBA" id="ARBA00022679"/>
    </source>
</evidence>
<dbReference type="Pfam" id="PF01663">
    <property type="entry name" value="Phosphodiest"/>
    <property type="match status" value="1"/>
</dbReference>
<feature type="transmembrane region" description="Helical" evidence="14">
    <location>
        <begin position="715"/>
        <end position="733"/>
    </location>
</feature>
<evidence type="ECO:0000256" key="7">
    <source>
        <dbReference type="ARBA" id="ARBA00022692"/>
    </source>
</evidence>
<feature type="domain" description="GPI ethanolamine phosphate transferase 1 C-terminal" evidence="16">
    <location>
        <begin position="443"/>
        <end position="926"/>
    </location>
</feature>
<evidence type="ECO:0000313" key="17">
    <source>
        <dbReference type="EMBL" id="TGZ82765.1"/>
    </source>
</evidence>
<evidence type="ECO:0000256" key="3">
    <source>
        <dbReference type="ARBA" id="ARBA00008400"/>
    </source>
</evidence>
<feature type="transmembrane region" description="Helical" evidence="14">
    <location>
        <begin position="598"/>
        <end position="619"/>
    </location>
</feature>